<protein>
    <submittedName>
        <fullName evidence="12">Beta-ketoacyl-ACP synthase 3</fullName>
        <ecNumber evidence="12">2.3.1.180</ecNumber>
    </submittedName>
</protein>
<dbReference type="GO" id="GO:0033818">
    <property type="term" value="F:beta-ketoacyl-acyl-carrier-protein synthase III activity"/>
    <property type="evidence" value="ECO:0007669"/>
    <property type="project" value="UniProtKB-EC"/>
</dbReference>
<evidence type="ECO:0000256" key="8">
    <source>
        <dbReference type="ARBA" id="ARBA00023160"/>
    </source>
</evidence>
<proteinExistence type="inferred from homology"/>
<keyword evidence="3" id="KW-0963">Cytoplasm</keyword>
<evidence type="ECO:0000256" key="5">
    <source>
        <dbReference type="ARBA" id="ARBA00022679"/>
    </source>
</evidence>
<evidence type="ECO:0000256" key="9">
    <source>
        <dbReference type="ARBA" id="ARBA00023315"/>
    </source>
</evidence>
<dbReference type="GO" id="GO:0004315">
    <property type="term" value="F:3-oxoacyl-[acyl-carrier-protein] synthase activity"/>
    <property type="evidence" value="ECO:0007669"/>
    <property type="project" value="InterPro"/>
</dbReference>
<dbReference type="InterPro" id="IPR013751">
    <property type="entry name" value="ACP_syn_III_N"/>
</dbReference>
<feature type="domain" description="Beta-ketoacyl-[acyl-carrier-protein] synthase III N-terminal" evidence="11">
    <location>
        <begin position="117"/>
        <end position="192"/>
    </location>
</feature>
<organism evidence="12">
    <name type="scientific">Neobacillus citreus</name>
    <dbReference type="NCBI Taxonomy" id="2833578"/>
    <lineage>
        <taxon>Bacteria</taxon>
        <taxon>Bacillati</taxon>
        <taxon>Bacillota</taxon>
        <taxon>Bacilli</taxon>
        <taxon>Bacillales</taxon>
        <taxon>Bacillaceae</taxon>
        <taxon>Neobacillus</taxon>
    </lineage>
</organism>
<gene>
    <name evidence="12" type="ORF">KHB02_18825</name>
</gene>
<sequence>MVPTVNTPALRGSRIVGFGHHQPDRVLTNDELSTMVDTSDEWIRTRTGIQTRRIIGPDDTVTSMAIAAGRAALADAGIAPEAVGLVVVASTTHEDRAPNTAGRVATALGMSAGPAPIDVNTACSGFEYALAIADQAVRTGATETALVIGSETLSAITDWTDRTTCVLVGDGAGAAVVTASDEVGIGPVSWGSVPHLEQAVRVSGEPARFNQEGRSVYRWAITEAEGHARKVVEAAGLTMDDIEVLAFHQANLRIIEPLAEALGGDGKYVVRDVVESGNTSAASVPLGLSKAWSRGELPEGVPALLFGFGGGFAHAGQVVMTPRRDR</sequence>
<dbReference type="Gene3D" id="3.40.47.10">
    <property type="match status" value="1"/>
</dbReference>
<reference evidence="12" key="1">
    <citation type="submission" date="2021-05" db="EMBL/GenBank/DDBJ databases">
        <title>Novel Bacillus species.</title>
        <authorList>
            <person name="Liu G."/>
        </authorList>
    </citation>
    <scope>NUCLEOTIDE SEQUENCE</scope>
    <source>
        <strain evidence="12">FJAT-50051</strain>
    </source>
</reference>
<dbReference type="Pfam" id="PF08545">
    <property type="entry name" value="ACP_syn_III"/>
    <property type="match status" value="1"/>
</dbReference>
<evidence type="ECO:0000256" key="3">
    <source>
        <dbReference type="ARBA" id="ARBA00022490"/>
    </source>
</evidence>
<evidence type="ECO:0000259" key="11">
    <source>
        <dbReference type="Pfam" id="PF08545"/>
    </source>
</evidence>
<dbReference type="InterPro" id="IPR004655">
    <property type="entry name" value="FabH"/>
</dbReference>
<dbReference type="CDD" id="cd00830">
    <property type="entry name" value="KAS_III"/>
    <property type="match status" value="1"/>
</dbReference>
<evidence type="ECO:0000256" key="6">
    <source>
        <dbReference type="ARBA" id="ARBA00022832"/>
    </source>
</evidence>
<dbReference type="InterPro" id="IPR013747">
    <property type="entry name" value="ACP_syn_III_C"/>
</dbReference>
<dbReference type="SUPFAM" id="SSF53901">
    <property type="entry name" value="Thiolase-like"/>
    <property type="match status" value="1"/>
</dbReference>
<keyword evidence="6" id="KW-0276">Fatty acid metabolism</keyword>
<evidence type="ECO:0000259" key="10">
    <source>
        <dbReference type="Pfam" id="PF08541"/>
    </source>
</evidence>
<dbReference type="GO" id="GO:0006633">
    <property type="term" value="P:fatty acid biosynthetic process"/>
    <property type="evidence" value="ECO:0007669"/>
    <property type="project" value="UniProtKB-KW"/>
</dbReference>
<accession>A0A942SZV8</accession>
<comment type="caution">
    <text evidence="12">The sequence shown here is derived from an EMBL/GenBank/DDBJ whole genome shotgun (WGS) entry which is preliminary data.</text>
</comment>
<evidence type="ECO:0000256" key="2">
    <source>
        <dbReference type="ARBA" id="ARBA00008642"/>
    </source>
</evidence>
<comment type="pathway">
    <text evidence="1">Lipid metabolism.</text>
</comment>
<feature type="domain" description="Beta-ketoacyl-[acyl-carrier-protein] synthase III C-terminal" evidence="10">
    <location>
        <begin position="233"/>
        <end position="319"/>
    </location>
</feature>
<dbReference type="EMBL" id="JAGYPE010000003">
    <property type="protein sequence ID" value="MBS4183449.1"/>
    <property type="molecule type" value="Genomic_DNA"/>
</dbReference>
<dbReference type="InterPro" id="IPR016039">
    <property type="entry name" value="Thiolase-like"/>
</dbReference>
<evidence type="ECO:0000256" key="7">
    <source>
        <dbReference type="ARBA" id="ARBA00023098"/>
    </source>
</evidence>
<keyword evidence="4" id="KW-0444">Lipid biosynthesis</keyword>
<dbReference type="NCBIfam" id="TIGR00747">
    <property type="entry name" value="fabH"/>
    <property type="match status" value="1"/>
</dbReference>
<evidence type="ECO:0000256" key="4">
    <source>
        <dbReference type="ARBA" id="ARBA00022516"/>
    </source>
</evidence>
<dbReference type="PANTHER" id="PTHR34069">
    <property type="entry name" value="3-OXOACYL-[ACYL-CARRIER-PROTEIN] SYNTHASE 3"/>
    <property type="match status" value="1"/>
</dbReference>
<name>A0A942SZV8_9BACI</name>
<keyword evidence="8" id="KW-0275">Fatty acid biosynthesis</keyword>
<keyword evidence="7" id="KW-0443">Lipid metabolism</keyword>
<dbReference type="PANTHER" id="PTHR34069:SF2">
    <property type="entry name" value="BETA-KETOACYL-[ACYL-CARRIER-PROTEIN] SYNTHASE III"/>
    <property type="match status" value="1"/>
</dbReference>
<keyword evidence="9 12" id="KW-0012">Acyltransferase</keyword>
<dbReference type="EC" id="2.3.1.180" evidence="12"/>
<evidence type="ECO:0000256" key="1">
    <source>
        <dbReference type="ARBA" id="ARBA00005189"/>
    </source>
</evidence>
<comment type="similarity">
    <text evidence="2">Belongs to the thiolase-like superfamily. FabH family.</text>
</comment>
<dbReference type="GO" id="GO:0044550">
    <property type="term" value="P:secondary metabolite biosynthetic process"/>
    <property type="evidence" value="ECO:0007669"/>
    <property type="project" value="TreeGrafter"/>
</dbReference>
<dbReference type="AlphaFoldDB" id="A0A942SZV8"/>
<dbReference type="NCBIfam" id="NF006829">
    <property type="entry name" value="PRK09352.1"/>
    <property type="match status" value="1"/>
</dbReference>
<evidence type="ECO:0000313" key="12">
    <source>
        <dbReference type="EMBL" id="MBS4183449.1"/>
    </source>
</evidence>
<keyword evidence="5 12" id="KW-0808">Transferase</keyword>
<dbReference type="Pfam" id="PF08541">
    <property type="entry name" value="ACP_syn_III_C"/>
    <property type="match status" value="1"/>
</dbReference>